<dbReference type="KEGG" id="snep:Enr13x_65620"/>
<evidence type="ECO:0000259" key="4">
    <source>
        <dbReference type="SMART" id="SM00563"/>
    </source>
</evidence>
<dbReference type="SMART" id="SM00563">
    <property type="entry name" value="PlsC"/>
    <property type="match status" value="1"/>
</dbReference>
<comment type="pathway">
    <text evidence="1">Lipid metabolism.</text>
</comment>
<proteinExistence type="predicted"/>
<name>A0A518I0L5_9BACT</name>
<gene>
    <name evidence="5" type="ORF">Enr13x_65620</name>
</gene>
<evidence type="ECO:0000313" key="5">
    <source>
        <dbReference type="EMBL" id="QDV46653.1"/>
    </source>
</evidence>
<feature type="domain" description="Phospholipid/glycerol acyltransferase" evidence="4">
    <location>
        <begin position="61"/>
        <end position="199"/>
    </location>
</feature>
<keyword evidence="2 5" id="KW-0808">Transferase</keyword>
<dbReference type="InterPro" id="IPR002123">
    <property type="entry name" value="Plipid/glycerol_acylTrfase"/>
</dbReference>
<organism evidence="5 6">
    <name type="scientific">Stieleria neptunia</name>
    <dbReference type="NCBI Taxonomy" id="2527979"/>
    <lineage>
        <taxon>Bacteria</taxon>
        <taxon>Pseudomonadati</taxon>
        <taxon>Planctomycetota</taxon>
        <taxon>Planctomycetia</taxon>
        <taxon>Pirellulales</taxon>
        <taxon>Pirellulaceae</taxon>
        <taxon>Stieleria</taxon>
    </lineage>
</organism>
<dbReference type="PANTHER" id="PTHR10434:SF40">
    <property type="entry name" value="1-ACYL-SN-GLYCEROL-3-PHOSPHATE ACYLTRANSFERASE"/>
    <property type="match status" value="1"/>
</dbReference>
<evidence type="ECO:0000313" key="6">
    <source>
        <dbReference type="Proteomes" id="UP000319004"/>
    </source>
</evidence>
<dbReference type="EMBL" id="CP037423">
    <property type="protein sequence ID" value="QDV46653.1"/>
    <property type="molecule type" value="Genomic_DNA"/>
</dbReference>
<dbReference type="AlphaFoldDB" id="A0A518I0L5"/>
<keyword evidence="6" id="KW-1185">Reference proteome</keyword>
<dbReference type="GO" id="GO:0003841">
    <property type="term" value="F:1-acylglycerol-3-phosphate O-acyltransferase activity"/>
    <property type="evidence" value="ECO:0007669"/>
    <property type="project" value="TreeGrafter"/>
</dbReference>
<keyword evidence="3 5" id="KW-0012">Acyltransferase</keyword>
<dbReference type="Pfam" id="PF01553">
    <property type="entry name" value="Acyltransferase"/>
    <property type="match status" value="1"/>
</dbReference>
<evidence type="ECO:0000256" key="1">
    <source>
        <dbReference type="ARBA" id="ARBA00005189"/>
    </source>
</evidence>
<accession>A0A518I0L5</accession>
<dbReference type="SUPFAM" id="SSF69593">
    <property type="entry name" value="Glycerol-3-phosphate (1)-acyltransferase"/>
    <property type="match status" value="1"/>
</dbReference>
<dbReference type="GO" id="GO:0006654">
    <property type="term" value="P:phosphatidic acid biosynthetic process"/>
    <property type="evidence" value="ECO:0007669"/>
    <property type="project" value="TreeGrafter"/>
</dbReference>
<dbReference type="CDD" id="cd07989">
    <property type="entry name" value="LPLAT_AGPAT-like"/>
    <property type="match status" value="1"/>
</dbReference>
<dbReference type="Proteomes" id="UP000319004">
    <property type="component" value="Chromosome"/>
</dbReference>
<evidence type="ECO:0000256" key="2">
    <source>
        <dbReference type="ARBA" id="ARBA00022679"/>
    </source>
</evidence>
<sequence>MTVVFERPYEFVPPFRGTLWPWLIQRLRLYDRYLKRKEGVVDYELRGTEHLKQSLDAKHGVLLAPNHCRYADPLVMGWPARQLGIHVHAMASWHLFNEGRFDRFALRRMGAFSIFREGNDRQSLEAAIDILVEGRRPLIIFPEGTTNRTNDQLKPLLDGVAFIARTAAKRRAKRHADPAQSAAAGSGHVVVHPVAIKYLCLENIDRWATQQLDQFEQRLGWKLMPRRSIRERTVQLAEGLLALKEVQYFGHCNGGDLSTRRDNLIEHVLSSTESQMKLDKPSEDTRERVRLIRSTASSRYFDNGADPSTATELKRYVLAADFAQDLSSYPDSYLMPDQVTDTRIVETIQRMQETVNGKADHTIPLKAVIEFAPAIEVDTRRPPKGRRDPLMQSIEDDLTARLAKLATEARSLQS</sequence>
<protein>
    <submittedName>
        <fullName evidence="5">Acyltransferase</fullName>
    </submittedName>
</protein>
<reference evidence="5 6" key="1">
    <citation type="submission" date="2019-03" db="EMBL/GenBank/DDBJ databases">
        <title>Deep-cultivation of Planctomycetes and their phenomic and genomic characterization uncovers novel biology.</title>
        <authorList>
            <person name="Wiegand S."/>
            <person name="Jogler M."/>
            <person name="Boedeker C."/>
            <person name="Pinto D."/>
            <person name="Vollmers J."/>
            <person name="Rivas-Marin E."/>
            <person name="Kohn T."/>
            <person name="Peeters S.H."/>
            <person name="Heuer A."/>
            <person name="Rast P."/>
            <person name="Oberbeckmann S."/>
            <person name="Bunk B."/>
            <person name="Jeske O."/>
            <person name="Meyerdierks A."/>
            <person name="Storesund J.E."/>
            <person name="Kallscheuer N."/>
            <person name="Luecker S."/>
            <person name="Lage O.M."/>
            <person name="Pohl T."/>
            <person name="Merkel B.J."/>
            <person name="Hornburger P."/>
            <person name="Mueller R.-W."/>
            <person name="Bruemmer F."/>
            <person name="Labrenz M."/>
            <person name="Spormann A.M."/>
            <person name="Op den Camp H."/>
            <person name="Overmann J."/>
            <person name="Amann R."/>
            <person name="Jetten M.S.M."/>
            <person name="Mascher T."/>
            <person name="Medema M.H."/>
            <person name="Devos D.P."/>
            <person name="Kaster A.-K."/>
            <person name="Ovreas L."/>
            <person name="Rohde M."/>
            <person name="Galperin M.Y."/>
            <person name="Jogler C."/>
        </authorList>
    </citation>
    <scope>NUCLEOTIDE SEQUENCE [LARGE SCALE GENOMIC DNA]</scope>
    <source>
        <strain evidence="5 6">Enr13</strain>
    </source>
</reference>
<dbReference type="PANTHER" id="PTHR10434">
    <property type="entry name" value="1-ACYL-SN-GLYCEROL-3-PHOSPHATE ACYLTRANSFERASE"/>
    <property type="match status" value="1"/>
</dbReference>
<dbReference type="OrthoDB" id="9806008at2"/>
<dbReference type="RefSeq" id="WP_145390852.1">
    <property type="nucleotide sequence ID" value="NZ_CP037423.1"/>
</dbReference>
<evidence type="ECO:0000256" key="3">
    <source>
        <dbReference type="ARBA" id="ARBA00023315"/>
    </source>
</evidence>